<dbReference type="OrthoDB" id="1606438at2759"/>
<dbReference type="InterPro" id="IPR001077">
    <property type="entry name" value="COMT_C"/>
</dbReference>
<gene>
    <name evidence="5" type="ORF">BDV96DRAFT_649562</name>
</gene>
<dbReference type="PANTHER" id="PTHR43712">
    <property type="entry name" value="PUTATIVE (AFU_ORTHOLOGUE AFUA_4G14580)-RELATED"/>
    <property type="match status" value="1"/>
</dbReference>
<keyword evidence="2 5" id="KW-0808">Transferase</keyword>
<protein>
    <submittedName>
        <fullName evidence="5">S-adenosyl-L-methionine-dependent methyltransferase</fullName>
    </submittedName>
</protein>
<keyword evidence="1 5" id="KW-0489">Methyltransferase</keyword>
<keyword evidence="6" id="KW-1185">Reference proteome</keyword>
<dbReference type="Pfam" id="PF00891">
    <property type="entry name" value="Methyltransf_2"/>
    <property type="match status" value="2"/>
</dbReference>
<dbReference type="AlphaFoldDB" id="A0A6A5YZG8"/>
<dbReference type="Gene3D" id="3.40.50.150">
    <property type="entry name" value="Vaccinia Virus protein VP39"/>
    <property type="match status" value="2"/>
</dbReference>
<dbReference type="PROSITE" id="PS51683">
    <property type="entry name" value="SAM_OMT_II"/>
    <property type="match status" value="1"/>
</dbReference>
<name>A0A6A5YZG8_9PLEO</name>
<accession>A0A6A5YZG8</accession>
<dbReference type="SUPFAM" id="SSF53335">
    <property type="entry name" value="S-adenosyl-L-methionine-dependent methyltransferases"/>
    <property type="match status" value="1"/>
</dbReference>
<reference evidence="5" key="1">
    <citation type="journal article" date="2020" name="Stud. Mycol.">
        <title>101 Dothideomycetes genomes: a test case for predicting lifestyles and emergence of pathogens.</title>
        <authorList>
            <person name="Haridas S."/>
            <person name="Albert R."/>
            <person name="Binder M."/>
            <person name="Bloem J."/>
            <person name="Labutti K."/>
            <person name="Salamov A."/>
            <person name="Andreopoulos B."/>
            <person name="Baker S."/>
            <person name="Barry K."/>
            <person name="Bills G."/>
            <person name="Bluhm B."/>
            <person name="Cannon C."/>
            <person name="Castanera R."/>
            <person name="Culley D."/>
            <person name="Daum C."/>
            <person name="Ezra D."/>
            <person name="Gonzalez J."/>
            <person name="Henrissat B."/>
            <person name="Kuo A."/>
            <person name="Liang C."/>
            <person name="Lipzen A."/>
            <person name="Lutzoni F."/>
            <person name="Magnuson J."/>
            <person name="Mondo S."/>
            <person name="Nolan M."/>
            <person name="Ohm R."/>
            <person name="Pangilinan J."/>
            <person name="Park H.-J."/>
            <person name="Ramirez L."/>
            <person name="Alfaro M."/>
            <person name="Sun H."/>
            <person name="Tritt A."/>
            <person name="Yoshinaga Y."/>
            <person name="Zwiers L.-H."/>
            <person name="Turgeon B."/>
            <person name="Goodwin S."/>
            <person name="Spatafora J."/>
            <person name="Crous P."/>
            <person name="Grigoriev I."/>
        </authorList>
    </citation>
    <scope>NUCLEOTIDE SEQUENCE</scope>
    <source>
        <strain evidence="5">CBS 627.86</strain>
    </source>
</reference>
<dbReference type="EMBL" id="ML977332">
    <property type="protein sequence ID" value="KAF2112203.1"/>
    <property type="molecule type" value="Genomic_DNA"/>
</dbReference>
<feature type="domain" description="O-methyltransferase C-terminal" evidence="4">
    <location>
        <begin position="183"/>
        <end position="269"/>
    </location>
</feature>
<dbReference type="InterPro" id="IPR029063">
    <property type="entry name" value="SAM-dependent_MTases_sf"/>
</dbReference>
<evidence type="ECO:0000259" key="4">
    <source>
        <dbReference type="Pfam" id="PF00891"/>
    </source>
</evidence>
<keyword evidence="3" id="KW-0949">S-adenosyl-L-methionine</keyword>
<evidence type="ECO:0000313" key="5">
    <source>
        <dbReference type="EMBL" id="KAF2112203.1"/>
    </source>
</evidence>
<organism evidence="5 6">
    <name type="scientific">Lophiotrema nucula</name>
    <dbReference type="NCBI Taxonomy" id="690887"/>
    <lineage>
        <taxon>Eukaryota</taxon>
        <taxon>Fungi</taxon>
        <taxon>Dikarya</taxon>
        <taxon>Ascomycota</taxon>
        <taxon>Pezizomycotina</taxon>
        <taxon>Dothideomycetes</taxon>
        <taxon>Pleosporomycetidae</taxon>
        <taxon>Pleosporales</taxon>
        <taxon>Lophiotremataceae</taxon>
        <taxon>Lophiotrema</taxon>
    </lineage>
</organism>
<sequence>MLRTWRRSKGCKIPEDDARRFIRNAIAYYIFFEPRKGVVAHSAVSKLLAQDDMVNEWVGFVCSEVWPSACQTVPAMQKWPGSEEPEHSGVALNDPAGRGVWSILREDPQRARRFAEAMRMLQQRPGHDAKYLFSMLNWNEETTPGLLVDMGGSKGSIAMALLRNYPGLKCCVQDLPEVIQGTIKNADAYLLRMTLHDWSDKYAIQMLRQLVPALKHGAKVFVNEVVMPDVNALPFYHNQFLRGYDLSMKQQCNSKERNVEEWVELFARAEPRFQLNKVAIEPGSILSVVEFIWTSKGAEAV</sequence>
<evidence type="ECO:0000313" key="6">
    <source>
        <dbReference type="Proteomes" id="UP000799770"/>
    </source>
</evidence>
<dbReference type="GO" id="GO:0008171">
    <property type="term" value="F:O-methyltransferase activity"/>
    <property type="evidence" value="ECO:0007669"/>
    <property type="project" value="InterPro"/>
</dbReference>
<dbReference type="PANTHER" id="PTHR43712:SF12">
    <property type="entry name" value="STERIGMATOCYSTIN 8-O-METHYLTRANSFERASE"/>
    <property type="match status" value="1"/>
</dbReference>
<evidence type="ECO:0000256" key="1">
    <source>
        <dbReference type="ARBA" id="ARBA00022603"/>
    </source>
</evidence>
<evidence type="ECO:0000256" key="2">
    <source>
        <dbReference type="ARBA" id="ARBA00022679"/>
    </source>
</evidence>
<dbReference type="GO" id="GO:0032259">
    <property type="term" value="P:methylation"/>
    <property type="evidence" value="ECO:0007669"/>
    <property type="project" value="UniProtKB-KW"/>
</dbReference>
<proteinExistence type="predicted"/>
<evidence type="ECO:0000256" key="3">
    <source>
        <dbReference type="ARBA" id="ARBA00022691"/>
    </source>
</evidence>
<dbReference type="Proteomes" id="UP000799770">
    <property type="component" value="Unassembled WGS sequence"/>
</dbReference>
<feature type="domain" description="O-methyltransferase C-terminal" evidence="4">
    <location>
        <begin position="94"/>
        <end position="180"/>
    </location>
</feature>
<dbReference type="InterPro" id="IPR016461">
    <property type="entry name" value="COMT-like"/>
</dbReference>